<dbReference type="OMA" id="LVWQPTE"/>
<evidence type="ECO:0000313" key="3">
    <source>
        <dbReference type="EnsemblMetazoa" id="CapteP208874"/>
    </source>
</evidence>
<dbReference type="OrthoDB" id="2684236at2759"/>
<reference evidence="2 4" key="2">
    <citation type="journal article" date="2013" name="Nature">
        <title>Insights into bilaterian evolution from three spiralian genomes.</title>
        <authorList>
            <person name="Simakov O."/>
            <person name="Marletaz F."/>
            <person name="Cho S.J."/>
            <person name="Edsinger-Gonzales E."/>
            <person name="Havlak P."/>
            <person name="Hellsten U."/>
            <person name="Kuo D.H."/>
            <person name="Larsson T."/>
            <person name="Lv J."/>
            <person name="Arendt D."/>
            <person name="Savage R."/>
            <person name="Osoegawa K."/>
            <person name="de Jong P."/>
            <person name="Grimwood J."/>
            <person name="Chapman J.A."/>
            <person name="Shapiro H."/>
            <person name="Aerts A."/>
            <person name="Otillar R.P."/>
            <person name="Terry A.Y."/>
            <person name="Boore J.L."/>
            <person name="Grigoriev I.V."/>
            <person name="Lindberg D.R."/>
            <person name="Seaver E.C."/>
            <person name="Weisblat D.A."/>
            <person name="Putnam N.H."/>
            <person name="Rokhsar D.S."/>
        </authorList>
    </citation>
    <scope>NUCLEOTIDE SEQUENCE</scope>
    <source>
        <strain evidence="2 4">I ESC-2004</strain>
    </source>
</reference>
<reference evidence="4" key="1">
    <citation type="submission" date="2012-12" db="EMBL/GenBank/DDBJ databases">
        <authorList>
            <person name="Hellsten U."/>
            <person name="Grimwood J."/>
            <person name="Chapman J.A."/>
            <person name="Shapiro H."/>
            <person name="Aerts A."/>
            <person name="Otillar R.P."/>
            <person name="Terry A.Y."/>
            <person name="Boore J.L."/>
            <person name="Simakov O."/>
            <person name="Marletaz F."/>
            <person name="Cho S.-J."/>
            <person name="Edsinger-Gonzales E."/>
            <person name="Havlak P."/>
            <person name="Kuo D.-H."/>
            <person name="Larsson T."/>
            <person name="Lv J."/>
            <person name="Arendt D."/>
            <person name="Savage R."/>
            <person name="Osoegawa K."/>
            <person name="de Jong P."/>
            <person name="Lindberg D.R."/>
            <person name="Seaver E.C."/>
            <person name="Weisblat D.A."/>
            <person name="Putnam N.H."/>
            <person name="Grigoriev I.V."/>
            <person name="Rokhsar D.S."/>
        </authorList>
    </citation>
    <scope>NUCLEOTIDE SEQUENCE</scope>
    <source>
        <strain evidence="4">I ESC-2004</strain>
    </source>
</reference>
<dbReference type="EMBL" id="KB299289">
    <property type="protein sequence ID" value="ELU08152.1"/>
    <property type="molecule type" value="Genomic_DNA"/>
</dbReference>
<sequence>MDTNLSSNQENSIDDWKHLEISVNLIEAALRHLYFLQQFDQHPDLYSAPVAMEAIRRYETIWLPLAATHPNDNLVPPLDIHWAWHCHMLSPSYYGDDCLTLVGKVIDNNLLSLDEQEYKRALEVTKHHWANFANGEPFHVLSPECPSSGSDRYTSRCSRNLMAVMRRQRLFNYQVTLPHYMDPEILAKALNRYKKYLALKRRYPEEPLVPILVYDFDLLWHTHQLYPILYRKDTTKIFGCVLSHGYSNDPDENAKLNTSDIRTRELWKQSYFEDFFTSGGMFRSEPIQGRLHTMPNLLAERSTIIVHGVRLCLAAHDGKQSQILKLSLISRNGSSARKLLKFKGTEWKSKTPCIFEYNVVRHAFLQFDLTEKKDNKQSCSTHHYSLAEILNTLTAEQNMQLNIPLQKHEQLRPSAGCSVALCLKFGQPTSGIYRLSLLPSPFQSVKTPDNAEDLWGPIPLPMKPTDDSGTCSVALHRIFNEAQQLRFIVKVIHSKPLMTSALQVFHQEQMIAIAHMIGNDQLPQPAMSQENKYPTLDYSEGERALLIKDNIGDWAIVVGKWIGFEKAVPEAPGIPQSMVSNAVPTVPGVPGSPGKLSASVYYLRDTSANKIYYRSEFAYEVGDIQVDAAQSKITLLPKCSAIGQNICLAMSVGLLHDLCQPNDMLSSSGLTMNWTILILIFVGLFGVTTCMKIERNAKHQMRDLDEETQKVVRSALDYYSVDCIYECTVLGGRSFPG</sequence>
<proteinExistence type="predicted"/>
<dbReference type="HOGENOM" id="CLU_009897_0_0_1"/>
<dbReference type="PANTHER" id="PTHR34365:SF7">
    <property type="entry name" value="GLYCINE-RICH DOMAIN-CONTAINING PROTEIN 1"/>
    <property type="match status" value="1"/>
</dbReference>
<keyword evidence="4" id="KW-1185">Reference proteome</keyword>
<gene>
    <name evidence="2" type="ORF">CAPTEDRAFT_208874</name>
</gene>
<dbReference type="EnsemblMetazoa" id="CapteT208874">
    <property type="protein sequence ID" value="CapteP208874"/>
    <property type="gene ID" value="CapteG208874"/>
</dbReference>
<name>R7UW43_CAPTE</name>
<reference evidence="3" key="3">
    <citation type="submission" date="2015-06" db="UniProtKB">
        <authorList>
            <consortium name="EnsemblMetazoa"/>
        </authorList>
    </citation>
    <scope>IDENTIFICATION</scope>
</reference>
<evidence type="ECO:0000313" key="2">
    <source>
        <dbReference type="EMBL" id="ELU08152.1"/>
    </source>
</evidence>
<protein>
    <submittedName>
        <fullName evidence="2 3">Uncharacterized protein</fullName>
    </submittedName>
</protein>
<evidence type="ECO:0000256" key="1">
    <source>
        <dbReference type="SAM" id="Phobius"/>
    </source>
</evidence>
<dbReference type="Pfam" id="PF07173">
    <property type="entry name" value="GRDP-like"/>
    <property type="match status" value="1"/>
</dbReference>
<dbReference type="EMBL" id="AMQN01006836">
    <property type="status" value="NOT_ANNOTATED_CDS"/>
    <property type="molecule type" value="Genomic_DNA"/>
</dbReference>
<keyword evidence="1" id="KW-1133">Transmembrane helix</keyword>
<organism evidence="2">
    <name type="scientific">Capitella teleta</name>
    <name type="common">Polychaete worm</name>
    <dbReference type="NCBI Taxonomy" id="283909"/>
    <lineage>
        <taxon>Eukaryota</taxon>
        <taxon>Metazoa</taxon>
        <taxon>Spiralia</taxon>
        <taxon>Lophotrochozoa</taxon>
        <taxon>Annelida</taxon>
        <taxon>Polychaeta</taxon>
        <taxon>Sedentaria</taxon>
        <taxon>Scolecida</taxon>
        <taxon>Capitellidae</taxon>
        <taxon>Capitella</taxon>
    </lineage>
</organism>
<keyword evidence="1" id="KW-0472">Membrane</keyword>
<evidence type="ECO:0000313" key="4">
    <source>
        <dbReference type="Proteomes" id="UP000014760"/>
    </source>
</evidence>
<dbReference type="STRING" id="283909.R7UW43"/>
<dbReference type="AlphaFoldDB" id="R7UW43"/>
<dbReference type="Proteomes" id="UP000014760">
    <property type="component" value="Unassembled WGS sequence"/>
</dbReference>
<dbReference type="PANTHER" id="PTHR34365">
    <property type="entry name" value="ENOLASE (DUF1399)"/>
    <property type="match status" value="1"/>
</dbReference>
<accession>R7UW43</accession>
<keyword evidence="1" id="KW-0812">Transmembrane</keyword>
<feature type="transmembrane region" description="Helical" evidence="1">
    <location>
        <begin position="674"/>
        <end position="693"/>
    </location>
</feature>
<dbReference type="InterPro" id="IPR009836">
    <property type="entry name" value="GRDP-like"/>
</dbReference>